<evidence type="ECO:0000313" key="2">
    <source>
        <dbReference type="EMBL" id="CAI2766814.1"/>
    </source>
</evidence>
<dbReference type="Gene3D" id="3.30.1360.180">
    <property type="match status" value="1"/>
</dbReference>
<dbReference type="GO" id="GO:0047429">
    <property type="term" value="F:nucleoside triphosphate diphosphatase activity"/>
    <property type="evidence" value="ECO:0007669"/>
    <property type="project" value="UniProtKB-EC"/>
</dbReference>
<dbReference type="SUPFAM" id="SSF53649">
    <property type="entry name" value="Alkaline phosphatase-like"/>
    <property type="match status" value="1"/>
</dbReference>
<dbReference type="PANTHER" id="PTHR10151:SF120">
    <property type="entry name" value="BIS(5'-ADENOSYL)-TRIPHOSPHATASE"/>
    <property type="match status" value="1"/>
</dbReference>
<organism evidence="2 3">
    <name type="scientific">Flavobacterium collinsii</name>
    <dbReference type="NCBI Taxonomy" id="1114861"/>
    <lineage>
        <taxon>Bacteria</taxon>
        <taxon>Pseudomonadati</taxon>
        <taxon>Bacteroidota</taxon>
        <taxon>Flavobacteriia</taxon>
        <taxon>Flavobacteriales</taxon>
        <taxon>Flavobacteriaceae</taxon>
        <taxon>Flavobacterium</taxon>
    </lineage>
</organism>
<keyword evidence="2" id="KW-0378">Hydrolase</keyword>
<dbReference type="InterPro" id="IPR017850">
    <property type="entry name" value="Alkaline_phosphatase_core_sf"/>
</dbReference>
<dbReference type="InterPro" id="IPR002591">
    <property type="entry name" value="Phosphodiest/P_Trfase"/>
</dbReference>
<dbReference type="EMBL" id="OX336425">
    <property type="protein sequence ID" value="CAI2766814.1"/>
    <property type="molecule type" value="Genomic_DNA"/>
</dbReference>
<dbReference type="EC" id="3.1.4.1" evidence="2"/>
<protein>
    <submittedName>
        <fullName evidence="2">Alkaline phosphodiesterase I</fullName>
        <ecNumber evidence="2">3.1.4.1</ecNumber>
        <ecNumber evidence="2">3.6.1.9</ecNumber>
    </submittedName>
</protein>
<dbReference type="RefSeq" id="WP_263362799.1">
    <property type="nucleotide sequence ID" value="NZ_OX336425.1"/>
</dbReference>
<dbReference type="Pfam" id="PF01663">
    <property type="entry name" value="Phosphodiest"/>
    <property type="match status" value="1"/>
</dbReference>
<reference evidence="2" key="1">
    <citation type="submission" date="2022-09" db="EMBL/GenBank/DDBJ databases">
        <authorList>
            <person name="Duchaud E."/>
        </authorList>
    </citation>
    <scope>NUCLEOTIDE SEQUENCE</scope>
    <source>
        <strain evidence="2">TRV642</strain>
    </source>
</reference>
<dbReference type="EC" id="3.6.1.9" evidence="2"/>
<keyword evidence="1" id="KW-0732">Signal</keyword>
<accession>A0A9W4X3A6</accession>
<dbReference type="Proteomes" id="UP001152749">
    <property type="component" value="Chromosome"/>
</dbReference>
<dbReference type="KEGG" id="fcs:TRV642_1878"/>
<dbReference type="GO" id="GO:0004528">
    <property type="term" value="F:phosphodiesterase I activity"/>
    <property type="evidence" value="ECO:0007669"/>
    <property type="project" value="UniProtKB-EC"/>
</dbReference>
<dbReference type="Gene3D" id="3.40.720.10">
    <property type="entry name" value="Alkaline Phosphatase, subunit A"/>
    <property type="match status" value="1"/>
</dbReference>
<feature type="chain" id="PRO_5040743956" evidence="1">
    <location>
        <begin position="23"/>
        <end position="399"/>
    </location>
</feature>
<dbReference type="CDD" id="cd16018">
    <property type="entry name" value="Enpp"/>
    <property type="match status" value="1"/>
</dbReference>
<proteinExistence type="predicted"/>
<name>A0A9W4X3A6_9FLAO</name>
<evidence type="ECO:0000256" key="1">
    <source>
        <dbReference type="SAM" id="SignalP"/>
    </source>
</evidence>
<dbReference type="PANTHER" id="PTHR10151">
    <property type="entry name" value="ECTONUCLEOTIDE PYROPHOSPHATASE/PHOSPHODIESTERASE"/>
    <property type="match status" value="1"/>
</dbReference>
<evidence type="ECO:0000313" key="3">
    <source>
        <dbReference type="Proteomes" id="UP001152749"/>
    </source>
</evidence>
<feature type="signal peptide" evidence="1">
    <location>
        <begin position="1"/>
        <end position="22"/>
    </location>
</feature>
<sequence length="399" mass="45401">MKKHFTTLLSVLFFLLSFILNAQSNKDTYVVLVSMDGFRWDYAKHFKLQNLDKIAKQGVHAKSMRPSYPSKTFPNHYAIVTGLYPDHHGIINNVFYDAALNESFSLSTNAKNDSRFYGGNPIWNVAEKQGIKTASFFWPGSDTDQKRPGIYKKYDDKIPYETRIDTVIKWLQLPEKERPHFISLYFDEPDHTGHKFGPLSLENEKAIRKMDTLMGRLSSKLDQLSIGKQINLIIVSDHGMANISNDKKVAVLDYLKPEWLGYKAVINPIMSLQAKPGFQDSIANSLKKVPHIKFWKSNEVPKRLHYGTNPRVHDFVIEAKKGYSLVKESSQDVNGGTHGYDNKEKDMQAIFYAKGPAFKVNKTVGSFQNVSVYPLIAHILGLQIDEVDGKFSEVSSMLK</sequence>
<gene>
    <name evidence="2" type="ORF">TRV642_1878</name>
</gene>
<dbReference type="AlphaFoldDB" id="A0A9W4X3A6"/>